<evidence type="ECO:0000256" key="5">
    <source>
        <dbReference type="SAM" id="MobiDB-lite"/>
    </source>
</evidence>
<feature type="compositionally biased region" description="Low complexity" evidence="5">
    <location>
        <begin position="438"/>
        <end position="449"/>
    </location>
</feature>
<evidence type="ECO:0000313" key="7">
    <source>
        <dbReference type="Proteomes" id="UP000274922"/>
    </source>
</evidence>
<keyword evidence="7" id="KW-1185">Reference proteome</keyword>
<dbReference type="STRING" id="1555241.A0A4P9XC39"/>
<feature type="compositionally biased region" description="Low complexity" evidence="5">
    <location>
        <begin position="201"/>
        <end position="226"/>
    </location>
</feature>
<dbReference type="Gene3D" id="3.90.1030.20">
    <property type="entry name" value="DNA polymerase delta, p66 (Cdc27) subunit, wHTH domain"/>
    <property type="match status" value="1"/>
</dbReference>
<dbReference type="Proteomes" id="UP000274922">
    <property type="component" value="Unassembled WGS sequence"/>
</dbReference>
<evidence type="ECO:0000256" key="2">
    <source>
        <dbReference type="ARBA" id="ARBA00017589"/>
    </source>
</evidence>
<keyword evidence="4" id="KW-0539">Nucleus</keyword>
<evidence type="ECO:0000256" key="4">
    <source>
        <dbReference type="ARBA" id="ARBA00023242"/>
    </source>
</evidence>
<dbReference type="InterPro" id="IPR019038">
    <property type="entry name" value="POLD3"/>
</dbReference>
<dbReference type="PANTHER" id="PTHR17598:SF13">
    <property type="entry name" value="DNA POLYMERASE DELTA SUBUNIT 3"/>
    <property type="match status" value="1"/>
</dbReference>
<dbReference type="Pfam" id="PF09507">
    <property type="entry name" value="CDC27"/>
    <property type="match status" value="1"/>
</dbReference>
<feature type="compositionally biased region" description="Low complexity" evidence="5">
    <location>
        <begin position="457"/>
        <end position="473"/>
    </location>
</feature>
<feature type="compositionally biased region" description="Polar residues" evidence="5">
    <location>
        <begin position="373"/>
        <end position="391"/>
    </location>
</feature>
<feature type="region of interest" description="Disordered" evidence="5">
    <location>
        <begin position="152"/>
        <end position="493"/>
    </location>
</feature>
<feature type="compositionally biased region" description="Basic and acidic residues" evidence="5">
    <location>
        <begin position="401"/>
        <end position="417"/>
    </location>
</feature>
<protein>
    <recommendedName>
        <fullName evidence="2">DNA polymerase delta subunit 3</fullName>
    </recommendedName>
</protein>
<dbReference type="InterPro" id="IPR041913">
    <property type="entry name" value="POLD3_sf"/>
</dbReference>
<dbReference type="GO" id="GO:1904161">
    <property type="term" value="P:DNA synthesis involved in UV-damage excision repair"/>
    <property type="evidence" value="ECO:0007669"/>
    <property type="project" value="TreeGrafter"/>
</dbReference>
<feature type="compositionally biased region" description="Low complexity" evidence="5">
    <location>
        <begin position="297"/>
        <end position="312"/>
    </location>
</feature>
<sequence length="493" mass="51445">MAAAADQLAKLDDLVTASHAPLTYKQVSRQLGLTHVTAKHLLHAYVAAAKKSRSPADLTVLYCITGRLKGSDALAIRVVRAADREATQQQYASGTCHIYAVMASKQPVHPIALTIAYTELIHAEAFDQLGIYRTIRNPAVTFQPRVPDEVAAPPAAVKAHSTGTPGTTSAASTPVLATSASATSKSRETIKSETAVRSFFPTASKAAPSGASAGASPPKPSTTASSFFARSVTAKQKPPAAAAATTTTKAAKVKPEPEPEPAVGAAVSSSEDEEEDAGDAVARREAEEAARERRQRSQAQRQKLMASMVDGSSDSEGDVDAPPAQPRSHHAGADRDEDAPDAEQSEPDVDAMEVDAAPSRGAKSKARAKPQKPSDQTTLNPTVAPASSSETAETRMGADGIMERKRVVRVQKERHVQEGGYLSVQTYSSDEERWEPVTAPAPKRAKPTPAAAPPKSAPSTSAPGRKGSGPAARSGGGSRPKAQSSLASFFGKK</sequence>
<feature type="compositionally biased region" description="Basic and acidic residues" evidence="5">
    <location>
        <begin position="281"/>
        <end position="292"/>
    </location>
</feature>
<dbReference type="GO" id="GO:0043625">
    <property type="term" value="C:delta DNA polymerase complex"/>
    <property type="evidence" value="ECO:0007669"/>
    <property type="project" value="InterPro"/>
</dbReference>
<gene>
    <name evidence="6" type="ORF">CXG81DRAFT_24393</name>
</gene>
<dbReference type="GO" id="GO:0006271">
    <property type="term" value="P:DNA strand elongation involved in DNA replication"/>
    <property type="evidence" value="ECO:0007669"/>
    <property type="project" value="TreeGrafter"/>
</dbReference>
<organism evidence="6 7">
    <name type="scientific">Caulochytrium protostelioides</name>
    <dbReference type="NCBI Taxonomy" id="1555241"/>
    <lineage>
        <taxon>Eukaryota</taxon>
        <taxon>Fungi</taxon>
        <taxon>Fungi incertae sedis</taxon>
        <taxon>Chytridiomycota</taxon>
        <taxon>Chytridiomycota incertae sedis</taxon>
        <taxon>Chytridiomycetes</taxon>
        <taxon>Caulochytriales</taxon>
        <taxon>Caulochytriaceae</taxon>
        <taxon>Caulochytrium</taxon>
    </lineage>
</organism>
<feature type="compositionally biased region" description="Polar residues" evidence="5">
    <location>
        <begin position="175"/>
        <end position="184"/>
    </location>
</feature>
<dbReference type="GO" id="GO:0006297">
    <property type="term" value="P:nucleotide-excision repair, DNA gap filling"/>
    <property type="evidence" value="ECO:0007669"/>
    <property type="project" value="TreeGrafter"/>
</dbReference>
<dbReference type="AlphaFoldDB" id="A0A4P9XC39"/>
<evidence type="ECO:0000256" key="3">
    <source>
        <dbReference type="ARBA" id="ARBA00022705"/>
    </source>
</evidence>
<comment type="subcellular location">
    <subcellularLocation>
        <location evidence="1">Nucleus</location>
    </subcellularLocation>
</comment>
<keyword evidence="3" id="KW-0235">DNA replication</keyword>
<reference evidence="7" key="1">
    <citation type="journal article" date="2018" name="Nat. Microbiol.">
        <title>Leveraging single-cell genomics to expand the fungal tree of life.</title>
        <authorList>
            <person name="Ahrendt S.R."/>
            <person name="Quandt C.A."/>
            <person name="Ciobanu D."/>
            <person name="Clum A."/>
            <person name="Salamov A."/>
            <person name="Andreopoulos B."/>
            <person name="Cheng J.F."/>
            <person name="Woyke T."/>
            <person name="Pelin A."/>
            <person name="Henrissat B."/>
            <person name="Reynolds N.K."/>
            <person name="Benny G.L."/>
            <person name="Smith M.E."/>
            <person name="James T.Y."/>
            <person name="Grigoriev I.V."/>
        </authorList>
    </citation>
    <scope>NUCLEOTIDE SEQUENCE [LARGE SCALE GENOMIC DNA]</scope>
    <source>
        <strain evidence="7">ATCC 52028</strain>
    </source>
</reference>
<proteinExistence type="predicted"/>
<dbReference type="GO" id="GO:0003887">
    <property type="term" value="F:DNA-directed DNA polymerase activity"/>
    <property type="evidence" value="ECO:0007669"/>
    <property type="project" value="TreeGrafter"/>
</dbReference>
<feature type="compositionally biased region" description="Acidic residues" evidence="5">
    <location>
        <begin position="335"/>
        <end position="353"/>
    </location>
</feature>
<dbReference type="PANTHER" id="PTHR17598">
    <property type="entry name" value="DNA POLYMERASE DELTA SUBUNIT 3"/>
    <property type="match status" value="1"/>
</dbReference>
<dbReference type="OrthoDB" id="514823at2759"/>
<evidence type="ECO:0000313" key="6">
    <source>
        <dbReference type="EMBL" id="RKP02988.1"/>
    </source>
</evidence>
<evidence type="ECO:0000256" key="1">
    <source>
        <dbReference type="ARBA" id="ARBA00004123"/>
    </source>
</evidence>
<name>A0A4P9XC39_9FUNG</name>
<feature type="compositionally biased region" description="Low complexity" evidence="5">
    <location>
        <begin position="233"/>
        <end position="250"/>
    </location>
</feature>
<accession>A0A4P9XC39</accession>
<dbReference type="EMBL" id="ML014131">
    <property type="protein sequence ID" value="RKP02988.1"/>
    <property type="molecule type" value="Genomic_DNA"/>
</dbReference>
<feature type="compositionally biased region" description="Low complexity" evidence="5">
    <location>
        <begin position="152"/>
        <end position="174"/>
    </location>
</feature>